<evidence type="ECO:0000256" key="1">
    <source>
        <dbReference type="SAM" id="Phobius"/>
    </source>
</evidence>
<evidence type="ECO:0000313" key="3">
    <source>
        <dbReference type="EMBL" id="MOY40549.1"/>
    </source>
</evidence>
<dbReference type="VEuPathDB" id="VectorBase:ISCP_029916"/>
<sequence>MNYRSWCVLVAAVSSTLATAKCASLEDAALRLKDLTSSGGLAGLDSIHGIAGKKEFRNYTSEHREVICRPLEGGGIECKSTEITSNFSLSWTPGIIAGLAVGLVVLLVCVTVCCVFCCRGVCARRNTQNTVVYHVPHQVTTGPGTHSFPPGAYP</sequence>
<organism evidence="3">
    <name type="scientific">Ixodes scapularis</name>
    <name type="common">Black-legged tick</name>
    <name type="synonym">Deer tick</name>
    <dbReference type="NCBI Taxonomy" id="6945"/>
    <lineage>
        <taxon>Eukaryota</taxon>
        <taxon>Metazoa</taxon>
        <taxon>Ecdysozoa</taxon>
        <taxon>Arthropoda</taxon>
        <taxon>Chelicerata</taxon>
        <taxon>Arachnida</taxon>
        <taxon>Acari</taxon>
        <taxon>Parasitiformes</taxon>
        <taxon>Ixodida</taxon>
        <taxon>Ixodoidea</taxon>
        <taxon>Ixodidae</taxon>
        <taxon>Ixodinae</taxon>
        <taxon>Ixodes</taxon>
    </lineage>
</organism>
<proteinExistence type="predicted"/>
<reference evidence="3" key="1">
    <citation type="submission" date="2019-04" db="EMBL/GenBank/DDBJ databases">
        <title>An insight into the mialome of Ixodes scapularis.</title>
        <authorList>
            <person name="Ribeiro J.M."/>
            <person name="Mather T.N."/>
            <person name="Karim S."/>
        </authorList>
    </citation>
    <scope>NUCLEOTIDE SEQUENCE</scope>
</reference>
<dbReference type="EMBL" id="GHJT01006578">
    <property type="protein sequence ID" value="MOY40549.1"/>
    <property type="molecule type" value="Transcribed_RNA"/>
</dbReference>
<protein>
    <submittedName>
        <fullName evidence="3">Putative conserved plasma membrane protein</fullName>
    </submittedName>
</protein>
<keyword evidence="2" id="KW-0732">Signal</keyword>
<feature type="chain" id="PRO_5020027561" evidence="2">
    <location>
        <begin position="23"/>
        <end position="154"/>
    </location>
</feature>
<feature type="transmembrane region" description="Helical" evidence="1">
    <location>
        <begin position="95"/>
        <end position="118"/>
    </location>
</feature>
<evidence type="ECO:0000256" key="2">
    <source>
        <dbReference type="SAM" id="SignalP"/>
    </source>
</evidence>
<dbReference type="VEuPathDB" id="VectorBase:ISCI013605"/>
<keyword evidence="1" id="KW-1133">Transmembrane helix</keyword>
<dbReference type="OrthoDB" id="10414156at2759"/>
<name>A0A4D5RU75_IXOSC</name>
<keyword evidence="1" id="KW-0472">Membrane</keyword>
<accession>A0A4D5RU75</accession>
<dbReference type="AlphaFoldDB" id="A0A4D5RU75"/>
<dbReference type="VEuPathDB" id="VectorBase:ISCW013605"/>
<keyword evidence="1" id="KW-0812">Transmembrane</keyword>
<feature type="signal peptide" evidence="2">
    <location>
        <begin position="1"/>
        <end position="22"/>
    </location>
</feature>